<sequence length="50" mass="5959">MYAIHIYNYNSNTTATSSLSIWTLAAYSQYILLNITLDFFRIYKETRRLC</sequence>
<evidence type="ECO:0000313" key="2">
    <source>
        <dbReference type="EMBL" id="EFE09742.1"/>
    </source>
</evidence>
<dbReference type="HOGENOM" id="CLU_3116116_0_0_6"/>
<protein>
    <submittedName>
        <fullName evidence="2">Uncharacterized protein</fullName>
    </submittedName>
</protein>
<gene>
    <name evidence="2" type="ORF">CIT292_07020</name>
</gene>
<reference evidence="2 3" key="1">
    <citation type="submission" date="2010-02" db="EMBL/GenBank/DDBJ databases">
        <authorList>
            <person name="Weinstock G."/>
            <person name="Sodergren E."/>
            <person name="Clifton S."/>
            <person name="Fulton L."/>
            <person name="Fulton B."/>
            <person name="Courtney L."/>
            <person name="Fronick C."/>
            <person name="Harrison M."/>
            <person name="Strong C."/>
            <person name="Farmer C."/>
            <person name="Delahaunty K."/>
            <person name="Markovic C."/>
            <person name="Hall O."/>
            <person name="Minx P."/>
            <person name="Tomlinson C."/>
            <person name="Mitreva M."/>
            <person name="Nelson J."/>
            <person name="Hou S."/>
            <person name="Wollam A."/>
            <person name="Pepin K.H."/>
            <person name="Johnson M."/>
            <person name="Bhonagiri V."/>
            <person name="Zhang X."/>
            <person name="Suruliraj S."/>
            <person name="Warren W."/>
            <person name="Chinwalla A."/>
            <person name="Mardis E.R."/>
            <person name="Wilson R.K."/>
        </authorList>
    </citation>
    <scope>NUCLEOTIDE SEQUENCE [LARGE SCALE GENOMIC DNA]</scope>
    <source>
        <strain evidence="2 3">ATCC 29220</strain>
    </source>
</reference>
<keyword evidence="1" id="KW-0812">Transmembrane</keyword>
<organism evidence="2 3">
    <name type="scientific">Citrobacter youngae ATCC 29220</name>
    <dbReference type="NCBI Taxonomy" id="500640"/>
    <lineage>
        <taxon>Bacteria</taxon>
        <taxon>Pseudomonadati</taxon>
        <taxon>Pseudomonadota</taxon>
        <taxon>Gammaproteobacteria</taxon>
        <taxon>Enterobacterales</taxon>
        <taxon>Enterobacteriaceae</taxon>
        <taxon>Citrobacter</taxon>
        <taxon>Citrobacter freundii complex</taxon>
    </lineage>
</organism>
<evidence type="ECO:0000256" key="1">
    <source>
        <dbReference type="SAM" id="Phobius"/>
    </source>
</evidence>
<dbReference type="EMBL" id="ABWL02000005">
    <property type="protein sequence ID" value="EFE09742.1"/>
    <property type="molecule type" value="Genomic_DNA"/>
</dbReference>
<dbReference type="Proteomes" id="UP000003880">
    <property type="component" value="Unassembled WGS sequence"/>
</dbReference>
<comment type="caution">
    <text evidence="2">The sequence shown here is derived from an EMBL/GenBank/DDBJ whole genome shotgun (WGS) entry which is preliminary data.</text>
</comment>
<feature type="transmembrane region" description="Helical" evidence="1">
    <location>
        <begin position="20"/>
        <end position="40"/>
    </location>
</feature>
<evidence type="ECO:0000313" key="3">
    <source>
        <dbReference type="Proteomes" id="UP000003880"/>
    </source>
</evidence>
<accession>D4B980</accession>
<keyword evidence="1" id="KW-1133">Transmembrane helix</keyword>
<dbReference type="AlphaFoldDB" id="D4B980"/>
<proteinExistence type="predicted"/>
<name>D4B980_9ENTR</name>
<keyword evidence="1" id="KW-0472">Membrane</keyword>